<dbReference type="Proteomes" id="UP001418222">
    <property type="component" value="Unassembled WGS sequence"/>
</dbReference>
<evidence type="ECO:0000313" key="2">
    <source>
        <dbReference type="Proteomes" id="UP001418222"/>
    </source>
</evidence>
<protein>
    <submittedName>
        <fullName evidence="1">Uncharacterized protein</fullName>
    </submittedName>
</protein>
<gene>
    <name evidence="1" type="ORF">KSP39_PZI020438</name>
</gene>
<name>A0AAP0FX77_9ASPA</name>
<dbReference type="AlphaFoldDB" id="A0AAP0FX77"/>
<comment type="caution">
    <text evidence="1">The sequence shown here is derived from an EMBL/GenBank/DDBJ whole genome shotgun (WGS) entry which is preliminary data.</text>
</comment>
<evidence type="ECO:0000313" key="1">
    <source>
        <dbReference type="EMBL" id="KAK8921742.1"/>
    </source>
</evidence>
<sequence>MFKERNPGQSELYLQVEAMSRPVWFKHLIAFKWSFLPAGRIKSIKQHFGDLWFPIKAIQGKKKQRSHFFEERRKNTQTKSALALCSDGGFLTGINYRHYRESLRQKDVAECEQTRYAEDGRDFFSCFSYTRLRVSAER</sequence>
<accession>A0AAP0FX77</accession>
<organism evidence="1 2">
    <name type="scientific">Platanthera zijinensis</name>
    <dbReference type="NCBI Taxonomy" id="2320716"/>
    <lineage>
        <taxon>Eukaryota</taxon>
        <taxon>Viridiplantae</taxon>
        <taxon>Streptophyta</taxon>
        <taxon>Embryophyta</taxon>
        <taxon>Tracheophyta</taxon>
        <taxon>Spermatophyta</taxon>
        <taxon>Magnoliopsida</taxon>
        <taxon>Liliopsida</taxon>
        <taxon>Asparagales</taxon>
        <taxon>Orchidaceae</taxon>
        <taxon>Orchidoideae</taxon>
        <taxon>Orchideae</taxon>
        <taxon>Orchidinae</taxon>
        <taxon>Platanthera</taxon>
    </lineage>
</organism>
<keyword evidence="2" id="KW-1185">Reference proteome</keyword>
<dbReference type="EMBL" id="JBBWWQ010000018">
    <property type="protein sequence ID" value="KAK8921742.1"/>
    <property type="molecule type" value="Genomic_DNA"/>
</dbReference>
<proteinExistence type="predicted"/>
<reference evidence="1 2" key="1">
    <citation type="journal article" date="2022" name="Nat. Plants">
        <title>Genomes of leafy and leafless Platanthera orchids illuminate the evolution of mycoheterotrophy.</title>
        <authorList>
            <person name="Li M.H."/>
            <person name="Liu K.W."/>
            <person name="Li Z."/>
            <person name="Lu H.C."/>
            <person name="Ye Q.L."/>
            <person name="Zhang D."/>
            <person name="Wang J.Y."/>
            <person name="Li Y.F."/>
            <person name="Zhong Z.M."/>
            <person name="Liu X."/>
            <person name="Yu X."/>
            <person name="Liu D.K."/>
            <person name="Tu X.D."/>
            <person name="Liu B."/>
            <person name="Hao Y."/>
            <person name="Liao X.Y."/>
            <person name="Jiang Y.T."/>
            <person name="Sun W.H."/>
            <person name="Chen J."/>
            <person name="Chen Y.Q."/>
            <person name="Ai Y."/>
            <person name="Zhai J.W."/>
            <person name="Wu S.S."/>
            <person name="Zhou Z."/>
            <person name="Hsiao Y.Y."/>
            <person name="Wu W.L."/>
            <person name="Chen Y.Y."/>
            <person name="Lin Y.F."/>
            <person name="Hsu J.L."/>
            <person name="Li C.Y."/>
            <person name="Wang Z.W."/>
            <person name="Zhao X."/>
            <person name="Zhong W.Y."/>
            <person name="Ma X.K."/>
            <person name="Ma L."/>
            <person name="Huang J."/>
            <person name="Chen G.Z."/>
            <person name="Huang M.Z."/>
            <person name="Huang L."/>
            <person name="Peng D.H."/>
            <person name="Luo Y.B."/>
            <person name="Zou S.Q."/>
            <person name="Chen S.P."/>
            <person name="Lan S."/>
            <person name="Tsai W.C."/>
            <person name="Van de Peer Y."/>
            <person name="Liu Z.J."/>
        </authorList>
    </citation>
    <scope>NUCLEOTIDE SEQUENCE [LARGE SCALE GENOMIC DNA]</scope>
    <source>
        <strain evidence="1">Lor287</strain>
    </source>
</reference>